<evidence type="ECO:0000313" key="3">
    <source>
        <dbReference type="Proteomes" id="UP001249851"/>
    </source>
</evidence>
<reference evidence="2" key="2">
    <citation type="journal article" date="2023" name="Science">
        <title>Genomic signatures of disease resistance in endangered staghorn corals.</title>
        <authorList>
            <person name="Vollmer S.V."/>
            <person name="Selwyn J.D."/>
            <person name="Despard B.A."/>
            <person name="Roesel C.L."/>
        </authorList>
    </citation>
    <scope>NUCLEOTIDE SEQUENCE</scope>
    <source>
        <strain evidence="2">K2</strain>
    </source>
</reference>
<dbReference type="AlphaFoldDB" id="A0AAD9V660"/>
<evidence type="ECO:0000313" key="2">
    <source>
        <dbReference type="EMBL" id="KAK2562669.1"/>
    </source>
</evidence>
<comment type="caution">
    <text evidence="2">The sequence shown here is derived from an EMBL/GenBank/DDBJ whole genome shotgun (WGS) entry which is preliminary data.</text>
</comment>
<feature type="region of interest" description="Disordered" evidence="1">
    <location>
        <begin position="1"/>
        <end position="36"/>
    </location>
</feature>
<keyword evidence="3" id="KW-1185">Reference proteome</keyword>
<dbReference type="Proteomes" id="UP001249851">
    <property type="component" value="Unassembled WGS sequence"/>
</dbReference>
<gene>
    <name evidence="2" type="ORF">P5673_014373</name>
</gene>
<name>A0AAD9V660_ACRCE</name>
<organism evidence="2 3">
    <name type="scientific">Acropora cervicornis</name>
    <name type="common">Staghorn coral</name>
    <dbReference type="NCBI Taxonomy" id="6130"/>
    <lineage>
        <taxon>Eukaryota</taxon>
        <taxon>Metazoa</taxon>
        <taxon>Cnidaria</taxon>
        <taxon>Anthozoa</taxon>
        <taxon>Hexacorallia</taxon>
        <taxon>Scleractinia</taxon>
        <taxon>Astrocoeniina</taxon>
        <taxon>Acroporidae</taxon>
        <taxon>Acropora</taxon>
    </lineage>
</organism>
<evidence type="ECO:0000256" key="1">
    <source>
        <dbReference type="SAM" id="MobiDB-lite"/>
    </source>
</evidence>
<reference evidence="2" key="1">
    <citation type="journal article" date="2023" name="G3 (Bethesda)">
        <title>Whole genome assembly and annotation of the endangered Caribbean coral Acropora cervicornis.</title>
        <authorList>
            <person name="Selwyn J.D."/>
            <person name="Vollmer S.V."/>
        </authorList>
    </citation>
    <scope>NUCLEOTIDE SEQUENCE</scope>
    <source>
        <strain evidence="2">K2</strain>
    </source>
</reference>
<accession>A0AAD9V660</accession>
<protein>
    <submittedName>
        <fullName evidence="2">Uncharacterized protein</fullName>
    </submittedName>
</protein>
<sequence length="136" mass="15486">MPEIVEAQNLPPLGNADQLPFESLSEGAVSPYGERDKSLNLNRENWVAGSEWKPKIKQEPGYPSALVSSEMQNEEIRKADFFNSPTSGSLVQRLFEVQNQQNSRMQELIQRQQENTLALKLPQPVVPTFLWISYKL</sequence>
<dbReference type="EMBL" id="JARQWQ010000028">
    <property type="protein sequence ID" value="KAK2562669.1"/>
    <property type="molecule type" value="Genomic_DNA"/>
</dbReference>
<proteinExistence type="predicted"/>